<feature type="region of interest" description="Disordered" evidence="1">
    <location>
        <begin position="88"/>
        <end position="121"/>
    </location>
</feature>
<dbReference type="AlphaFoldDB" id="A0A9Q3X4B3"/>
<evidence type="ECO:0000313" key="3">
    <source>
        <dbReference type="Proteomes" id="UP000814207"/>
    </source>
</evidence>
<evidence type="ECO:0000256" key="1">
    <source>
        <dbReference type="SAM" id="MobiDB-lite"/>
    </source>
</evidence>
<name>A0A9Q3X4B3_PSESX</name>
<comment type="caution">
    <text evidence="2">The sequence shown here is derived from an EMBL/GenBank/DDBJ whole genome shotgun (WGS) entry which is preliminary data.</text>
</comment>
<reference evidence="2" key="1">
    <citation type="submission" date="2019-11" db="EMBL/GenBank/DDBJ databases">
        <title>Epiphytic Pseudomonas syringae from cherry orchards.</title>
        <authorList>
            <person name="Hulin M.T."/>
        </authorList>
    </citation>
    <scope>NUCLEOTIDE SEQUENCE</scope>
    <source>
        <strain evidence="2">PA-6-9A</strain>
    </source>
</reference>
<sequence>MRHEHQESASFSTGNQNAVALEGSAKNRALKGLAGDEHVNRAQADRKADKSMASQGERALMNDLGLLFEAVHKGLGELLGFMRRMLSPTSTPSSVSQHSAVNEDKAEPAKAAPYKPDSEAMPAKRVDDLTIRRPVIPSTEIGRGSIWSGFRQGPDGNCVTVSAIKAAMMRFGTKPADTYKEVKPDGNGYHIEMRDGFKLYLSKAEFREAEKASEFRGDDRSLLDEANFLYAVSAKRAQLKNNDGYARQSFAAALRSLNDGEDGREGLERLGLIDHIVETTAGVLAAGQLGVVTHGIRTRDGVIGHSLAVIGGREEVWGRQGPPPPPESNALALV</sequence>
<feature type="compositionally biased region" description="Polar residues" evidence="1">
    <location>
        <begin position="88"/>
        <end position="100"/>
    </location>
</feature>
<gene>
    <name evidence="2" type="ORF">GIW73_07065</name>
</gene>
<accession>A0A9Q3X4B3</accession>
<protein>
    <submittedName>
        <fullName evidence="2">Uncharacterized protein</fullName>
    </submittedName>
</protein>
<organism evidence="2 3">
    <name type="scientific">Pseudomonas syringae</name>
    <dbReference type="NCBI Taxonomy" id="317"/>
    <lineage>
        <taxon>Bacteria</taxon>
        <taxon>Pseudomonadati</taxon>
        <taxon>Pseudomonadota</taxon>
        <taxon>Gammaproteobacteria</taxon>
        <taxon>Pseudomonadales</taxon>
        <taxon>Pseudomonadaceae</taxon>
        <taxon>Pseudomonas</taxon>
    </lineage>
</organism>
<evidence type="ECO:0000313" key="2">
    <source>
        <dbReference type="EMBL" id="MCF5062703.1"/>
    </source>
</evidence>
<proteinExistence type="predicted"/>
<dbReference type="EMBL" id="WKEU01000020">
    <property type="protein sequence ID" value="MCF5062703.1"/>
    <property type="molecule type" value="Genomic_DNA"/>
</dbReference>
<feature type="region of interest" description="Disordered" evidence="1">
    <location>
        <begin position="315"/>
        <end position="334"/>
    </location>
</feature>
<dbReference type="Proteomes" id="UP000814207">
    <property type="component" value="Unassembled WGS sequence"/>
</dbReference>